<dbReference type="EMBL" id="CAJNOR010000985">
    <property type="protein sequence ID" value="CAF1050622.1"/>
    <property type="molecule type" value="Genomic_DNA"/>
</dbReference>
<dbReference type="Pfam" id="PF00069">
    <property type="entry name" value="Pkinase"/>
    <property type="match status" value="1"/>
</dbReference>
<evidence type="ECO:0000256" key="2">
    <source>
        <dbReference type="ARBA" id="ARBA00022840"/>
    </source>
</evidence>
<sequence length="141" mass="16395">TYGMPLDIWGVGCVFAEMCLHRPLFRGECEIDQLILIFRLLGTPSVVEWPDIANCLYYQTNFPHFPLNGVELSHLPMSNSCRQLLADTLVYNPQCRPTAKYLLENHRYFIEESAVSWEKPLRSIIDRAVRLQIDNMKHLPM</sequence>
<feature type="non-terminal residue" evidence="4">
    <location>
        <position position="1"/>
    </location>
</feature>
<evidence type="ECO:0000259" key="3">
    <source>
        <dbReference type="PROSITE" id="PS50011"/>
    </source>
</evidence>
<dbReference type="InterPro" id="IPR000719">
    <property type="entry name" value="Prot_kinase_dom"/>
</dbReference>
<keyword evidence="5" id="KW-1185">Reference proteome</keyword>
<dbReference type="InterPro" id="IPR050117">
    <property type="entry name" value="MAPK"/>
</dbReference>
<dbReference type="InterPro" id="IPR011009">
    <property type="entry name" value="Kinase-like_dom_sf"/>
</dbReference>
<name>A0A814KES9_ADIRI</name>
<dbReference type="AlphaFoldDB" id="A0A814KES9"/>
<dbReference type="PROSITE" id="PS50011">
    <property type="entry name" value="PROTEIN_KINASE_DOM"/>
    <property type="match status" value="1"/>
</dbReference>
<keyword evidence="2" id="KW-0067">ATP-binding</keyword>
<dbReference type="GO" id="GO:0004672">
    <property type="term" value="F:protein kinase activity"/>
    <property type="evidence" value="ECO:0007669"/>
    <property type="project" value="InterPro"/>
</dbReference>
<evidence type="ECO:0000313" key="5">
    <source>
        <dbReference type="Proteomes" id="UP000663828"/>
    </source>
</evidence>
<feature type="domain" description="Protein kinase" evidence="3">
    <location>
        <begin position="1"/>
        <end position="109"/>
    </location>
</feature>
<evidence type="ECO:0000313" key="4">
    <source>
        <dbReference type="EMBL" id="CAF1050622.1"/>
    </source>
</evidence>
<dbReference type="Gene3D" id="1.10.510.10">
    <property type="entry name" value="Transferase(Phosphotransferase) domain 1"/>
    <property type="match status" value="1"/>
</dbReference>
<comment type="caution">
    <text evidence="4">The sequence shown here is derived from an EMBL/GenBank/DDBJ whole genome shotgun (WGS) entry which is preliminary data.</text>
</comment>
<organism evidence="4 5">
    <name type="scientific">Adineta ricciae</name>
    <name type="common">Rotifer</name>
    <dbReference type="NCBI Taxonomy" id="249248"/>
    <lineage>
        <taxon>Eukaryota</taxon>
        <taxon>Metazoa</taxon>
        <taxon>Spiralia</taxon>
        <taxon>Gnathifera</taxon>
        <taxon>Rotifera</taxon>
        <taxon>Eurotatoria</taxon>
        <taxon>Bdelloidea</taxon>
        <taxon>Adinetida</taxon>
        <taxon>Adinetidae</taxon>
        <taxon>Adineta</taxon>
    </lineage>
</organism>
<dbReference type="SUPFAM" id="SSF56112">
    <property type="entry name" value="Protein kinase-like (PK-like)"/>
    <property type="match status" value="1"/>
</dbReference>
<protein>
    <recommendedName>
        <fullName evidence="3">Protein kinase domain-containing protein</fullName>
    </recommendedName>
</protein>
<keyword evidence="1" id="KW-0547">Nucleotide-binding</keyword>
<reference evidence="4" key="1">
    <citation type="submission" date="2021-02" db="EMBL/GenBank/DDBJ databases">
        <authorList>
            <person name="Nowell W R."/>
        </authorList>
    </citation>
    <scope>NUCLEOTIDE SEQUENCE</scope>
</reference>
<evidence type="ECO:0000256" key="1">
    <source>
        <dbReference type="ARBA" id="ARBA00022741"/>
    </source>
</evidence>
<proteinExistence type="predicted"/>
<dbReference type="PANTHER" id="PTHR24055">
    <property type="entry name" value="MITOGEN-ACTIVATED PROTEIN KINASE"/>
    <property type="match status" value="1"/>
</dbReference>
<accession>A0A814KES9</accession>
<dbReference type="GO" id="GO:0005524">
    <property type="term" value="F:ATP binding"/>
    <property type="evidence" value="ECO:0007669"/>
    <property type="project" value="UniProtKB-KW"/>
</dbReference>
<gene>
    <name evidence="4" type="ORF">XAT740_LOCUS15752</name>
</gene>
<dbReference type="Proteomes" id="UP000663828">
    <property type="component" value="Unassembled WGS sequence"/>
</dbReference>